<accession>A0A7I7L972</accession>
<dbReference type="SUPFAM" id="SSF53474">
    <property type="entry name" value="alpha/beta-Hydrolases"/>
    <property type="match status" value="1"/>
</dbReference>
<dbReference type="KEGG" id="msho:MSHO_11280"/>
<dbReference type="AlphaFoldDB" id="A0A7I7L972"/>
<dbReference type="Proteomes" id="UP000467164">
    <property type="component" value="Chromosome"/>
</dbReference>
<protein>
    <recommendedName>
        <fullName evidence="3">Alpha/beta hydrolase</fullName>
    </recommendedName>
</protein>
<organism evidence="1 2">
    <name type="scientific">Mycobacterium shottsii</name>
    <dbReference type="NCBI Taxonomy" id="133549"/>
    <lineage>
        <taxon>Bacteria</taxon>
        <taxon>Bacillati</taxon>
        <taxon>Actinomycetota</taxon>
        <taxon>Actinomycetes</taxon>
        <taxon>Mycobacteriales</taxon>
        <taxon>Mycobacteriaceae</taxon>
        <taxon>Mycobacterium</taxon>
        <taxon>Mycobacterium ulcerans group</taxon>
    </lineage>
</organism>
<evidence type="ECO:0008006" key="3">
    <source>
        <dbReference type="Google" id="ProtNLM"/>
    </source>
</evidence>
<proteinExistence type="predicted"/>
<gene>
    <name evidence="1" type="ORF">MSHO_11280</name>
</gene>
<dbReference type="InterPro" id="IPR029058">
    <property type="entry name" value="AB_hydrolase_fold"/>
</dbReference>
<evidence type="ECO:0000313" key="1">
    <source>
        <dbReference type="EMBL" id="BBX55783.1"/>
    </source>
</evidence>
<evidence type="ECO:0000313" key="2">
    <source>
        <dbReference type="Proteomes" id="UP000467164"/>
    </source>
</evidence>
<dbReference type="Gene3D" id="3.40.50.1820">
    <property type="entry name" value="alpha/beta hydrolase"/>
    <property type="match status" value="1"/>
</dbReference>
<sequence length="60" mass="6549">MDPLPCPVTVAWSEKDEIVPVTSYGPNARARLPQATFVTLPDVGHDPMVDDPELGRVCLM</sequence>
<dbReference type="EMBL" id="AP022572">
    <property type="protein sequence ID" value="BBX55783.1"/>
    <property type="molecule type" value="Genomic_DNA"/>
</dbReference>
<reference evidence="1 2" key="1">
    <citation type="journal article" date="2019" name="Emerg. Microbes Infect.">
        <title>Comprehensive subspecies identification of 175 nontuberculous mycobacteria species based on 7547 genomic profiles.</title>
        <authorList>
            <person name="Matsumoto Y."/>
            <person name="Kinjo T."/>
            <person name="Motooka D."/>
            <person name="Nabeya D."/>
            <person name="Jung N."/>
            <person name="Uechi K."/>
            <person name="Horii T."/>
            <person name="Iida T."/>
            <person name="Fujita J."/>
            <person name="Nakamura S."/>
        </authorList>
    </citation>
    <scope>NUCLEOTIDE SEQUENCE [LARGE SCALE GENOMIC DNA]</scope>
    <source>
        <strain evidence="1 2">JCM 12657</strain>
    </source>
</reference>
<keyword evidence="2" id="KW-1185">Reference proteome</keyword>
<name>A0A7I7L972_9MYCO</name>